<name>A0AA46UAN5_BACT4</name>
<dbReference type="InterPro" id="IPR042095">
    <property type="entry name" value="SUMF_sf"/>
</dbReference>
<dbReference type="EMBL" id="CP083681">
    <property type="protein sequence ID" value="UYU71329.1"/>
    <property type="molecule type" value="Genomic_DNA"/>
</dbReference>
<evidence type="ECO:0000313" key="2">
    <source>
        <dbReference type="Proteomes" id="UP001156216"/>
    </source>
</evidence>
<organism evidence="1 2">
    <name type="scientific">Bacteroides thetaiotaomicron</name>
    <dbReference type="NCBI Taxonomy" id="818"/>
    <lineage>
        <taxon>Bacteria</taxon>
        <taxon>Pseudomonadati</taxon>
        <taxon>Bacteroidota</taxon>
        <taxon>Bacteroidia</taxon>
        <taxon>Bacteroidales</taxon>
        <taxon>Bacteroidaceae</taxon>
        <taxon>Bacteroides</taxon>
    </lineage>
</organism>
<dbReference type="Proteomes" id="UP001156216">
    <property type="component" value="Chromosome"/>
</dbReference>
<gene>
    <name evidence="1" type="ORF">KQP59_24220</name>
</gene>
<reference evidence="1" key="1">
    <citation type="submission" date="2021-06" db="EMBL/GenBank/DDBJ databases">
        <title>Interrogation of the integrated mobile genetic elements in gut-associated Bacteroides with a consensus prediction approach.</title>
        <authorList>
            <person name="Campbell D.E."/>
            <person name="Leigh J.R."/>
            <person name="Kim T."/>
            <person name="England W."/>
            <person name="Whitaker R.J."/>
            <person name="Degnan P.H."/>
        </authorList>
    </citation>
    <scope>NUCLEOTIDE SEQUENCE</scope>
    <source>
        <strain evidence="1">VPI-BTDOT2</strain>
    </source>
</reference>
<dbReference type="AlphaFoldDB" id="A0AA46UAN5"/>
<protein>
    <submittedName>
        <fullName evidence="1">Uncharacterized protein</fullName>
    </submittedName>
</protein>
<dbReference type="Gene3D" id="3.90.1580.10">
    <property type="entry name" value="paralog of FGE (formylglycine-generating enzyme)"/>
    <property type="match status" value="1"/>
</dbReference>
<proteinExistence type="predicted"/>
<accession>A0AA46UAN5</accession>
<sequence>MHKVLRGGSYYTIKKYCKVTNRYGVNPQRWDIDYGLRLVVVFNTSP</sequence>
<evidence type="ECO:0000313" key="1">
    <source>
        <dbReference type="EMBL" id="UYU71329.1"/>
    </source>
</evidence>
<dbReference type="InterPro" id="IPR016187">
    <property type="entry name" value="CTDL_fold"/>
</dbReference>
<dbReference type="SUPFAM" id="SSF56436">
    <property type="entry name" value="C-type lectin-like"/>
    <property type="match status" value="1"/>
</dbReference>